<name>A0A382LQD2_9ZZZZ</name>
<accession>A0A382LQD2</accession>
<dbReference type="EMBL" id="UINC01088608">
    <property type="protein sequence ID" value="SVC38994.1"/>
    <property type="molecule type" value="Genomic_DNA"/>
</dbReference>
<gene>
    <name evidence="1" type="ORF">METZ01_LOCUS291848</name>
</gene>
<proteinExistence type="predicted"/>
<reference evidence="1" key="1">
    <citation type="submission" date="2018-05" db="EMBL/GenBank/DDBJ databases">
        <authorList>
            <person name="Lanie J.A."/>
            <person name="Ng W.-L."/>
            <person name="Kazmierczak K.M."/>
            <person name="Andrzejewski T.M."/>
            <person name="Davidsen T.M."/>
            <person name="Wayne K.J."/>
            <person name="Tettelin H."/>
            <person name="Glass J.I."/>
            <person name="Rusch D."/>
            <person name="Podicherti R."/>
            <person name="Tsui H.-C.T."/>
            <person name="Winkler M.E."/>
        </authorList>
    </citation>
    <scope>NUCLEOTIDE SEQUENCE</scope>
</reference>
<organism evidence="1">
    <name type="scientific">marine metagenome</name>
    <dbReference type="NCBI Taxonomy" id="408172"/>
    <lineage>
        <taxon>unclassified sequences</taxon>
        <taxon>metagenomes</taxon>
        <taxon>ecological metagenomes</taxon>
    </lineage>
</organism>
<evidence type="ECO:0000313" key="1">
    <source>
        <dbReference type="EMBL" id="SVC38994.1"/>
    </source>
</evidence>
<sequence length="51" mass="6060">MKLNYYRKARRMGYQLFADMLEQAQEADRLGYLGVTIQELYPIKFDLLGEV</sequence>
<protein>
    <submittedName>
        <fullName evidence="1">Uncharacterized protein</fullName>
    </submittedName>
</protein>
<dbReference type="AlphaFoldDB" id="A0A382LQD2"/>